<evidence type="ECO:0000313" key="11">
    <source>
        <dbReference type="EMBL" id="OHW63148.1"/>
    </source>
</evidence>
<keyword evidence="4 11" id="KW-0132">Cell division</keyword>
<dbReference type="GO" id="GO:0043093">
    <property type="term" value="P:FtsZ-dependent cytokinesis"/>
    <property type="evidence" value="ECO:0007669"/>
    <property type="project" value="TreeGrafter"/>
</dbReference>
<dbReference type="PANTHER" id="PTHR34981:SF1">
    <property type="entry name" value="CELL DIVISION PROTEIN ZAPA"/>
    <property type="match status" value="1"/>
</dbReference>
<dbReference type="GO" id="GO:0030428">
    <property type="term" value="C:cell septum"/>
    <property type="evidence" value="ECO:0007669"/>
    <property type="project" value="TreeGrafter"/>
</dbReference>
<dbReference type="InterPro" id="IPR053712">
    <property type="entry name" value="Bac_CellDiv_Activator"/>
</dbReference>
<feature type="coiled-coil region" evidence="10">
    <location>
        <begin position="86"/>
        <end position="169"/>
    </location>
</feature>
<dbReference type="GO" id="GO:0032153">
    <property type="term" value="C:cell division site"/>
    <property type="evidence" value="ECO:0007669"/>
    <property type="project" value="TreeGrafter"/>
</dbReference>
<dbReference type="STRING" id="39480.EUAN_00100"/>
<name>A0A1S1V978_9FIRM</name>
<dbReference type="RefSeq" id="WP_071060437.1">
    <property type="nucleotide sequence ID" value="NZ_MKIE01000001.1"/>
</dbReference>
<evidence type="ECO:0000256" key="2">
    <source>
        <dbReference type="ARBA" id="ARBA00015195"/>
    </source>
</evidence>
<keyword evidence="5" id="KW-0717">Septation</keyword>
<comment type="subcellular location">
    <subcellularLocation>
        <location evidence="1">Cytoplasm</location>
    </subcellularLocation>
</comment>
<proteinExistence type="predicted"/>
<comment type="caution">
    <text evidence="11">The sequence shown here is derived from an EMBL/GenBank/DDBJ whole genome shotgun (WGS) entry which is preliminary data.</text>
</comment>
<evidence type="ECO:0000256" key="3">
    <source>
        <dbReference type="ARBA" id="ARBA00022490"/>
    </source>
</evidence>
<dbReference type="SUPFAM" id="SSF102829">
    <property type="entry name" value="Cell division protein ZapA-like"/>
    <property type="match status" value="1"/>
</dbReference>
<accession>A0A1S1V978</accession>
<dbReference type="InterPro" id="IPR007838">
    <property type="entry name" value="Cell_div_ZapA-like"/>
</dbReference>
<gene>
    <name evidence="11" type="primary">zapA</name>
    <name evidence="11" type="ORF">EUAN_00100</name>
</gene>
<organism evidence="11 12">
    <name type="scientific">Andreesenia angusta</name>
    <dbReference type="NCBI Taxonomy" id="39480"/>
    <lineage>
        <taxon>Bacteria</taxon>
        <taxon>Bacillati</taxon>
        <taxon>Bacillota</taxon>
        <taxon>Tissierellia</taxon>
        <taxon>Tissierellales</taxon>
        <taxon>Gottschalkiaceae</taxon>
        <taxon>Andreesenia</taxon>
    </lineage>
</organism>
<dbReference type="InterPro" id="IPR036192">
    <property type="entry name" value="Cell_div_ZapA-like_sf"/>
</dbReference>
<protein>
    <recommendedName>
        <fullName evidence="2">Cell division protein ZapA</fullName>
    </recommendedName>
    <alternativeName>
        <fullName evidence="9">Z ring-associated protein ZapA</fullName>
    </alternativeName>
</protein>
<dbReference type="Pfam" id="PF05164">
    <property type="entry name" value="ZapA"/>
    <property type="match status" value="1"/>
</dbReference>
<evidence type="ECO:0000256" key="1">
    <source>
        <dbReference type="ARBA" id="ARBA00004496"/>
    </source>
</evidence>
<evidence type="ECO:0000256" key="4">
    <source>
        <dbReference type="ARBA" id="ARBA00022618"/>
    </source>
</evidence>
<dbReference type="EMBL" id="MKIE01000001">
    <property type="protein sequence ID" value="OHW63148.1"/>
    <property type="molecule type" value="Genomic_DNA"/>
</dbReference>
<keyword evidence="10" id="KW-0175">Coiled coil</keyword>
<evidence type="ECO:0000256" key="6">
    <source>
        <dbReference type="ARBA" id="ARBA00023306"/>
    </source>
</evidence>
<sequence length="174" mass="20438">MADKKRVLVKINDQEFTVVSTEAEEYVVELARYVDENIGEILAKNTKLSRNMAYILAAFNIADNFYKEKEALEQFRSESKEPIENCEKYRAELLEINELYAKLKADTDGMKDELIHSKREVEKLSKKVAEYEQTVSIKSSEVESSESRIKELQDKLFKEQMEKEKLKKELKERQ</sequence>
<evidence type="ECO:0000256" key="9">
    <source>
        <dbReference type="ARBA" id="ARBA00033158"/>
    </source>
</evidence>
<evidence type="ECO:0000256" key="5">
    <source>
        <dbReference type="ARBA" id="ARBA00023210"/>
    </source>
</evidence>
<evidence type="ECO:0000256" key="10">
    <source>
        <dbReference type="SAM" id="Coils"/>
    </source>
</evidence>
<evidence type="ECO:0000256" key="8">
    <source>
        <dbReference type="ARBA" id="ARBA00026068"/>
    </source>
</evidence>
<dbReference type="AlphaFoldDB" id="A0A1S1V978"/>
<dbReference type="GO" id="GO:0000917">
    <property type="term" value="P:division septum assembly"/>
    <property type="evidence" value="ECO:0007669"/>
    <property type="project" value="UniProtKB-KW"/>
</dbReference>
<evidence type="ECO:0000313" key="12">
    <source>
        <dbReference type="Proteomes" id="UP000180254"/>
    </source>
</evidence>
<dbReference type="PANTHER" id="PTHR34981">
    <property type="entry name" value="CELL DIVISION PROTEIN ZAPA"/>
    <property type="match status" value="1"/>
</dbReference>
<evidence type="ECO:0000256" key="7">
    <source>
        <dbReference type="ARBA" id="ARBA00024910"/>
    </source>
</evidence>
<comment type="function">
    <text evidence="7">Activator of cell division through the inhibition of FtsZ GTPase activity, therefore promoting FtsZ assembly into bundles of protofilaments necessary for the formation of the division Z ring. It is recruited early at mid-cell but it is not essential for cell division.</text>
</comment>
<keyword evidence="12" id="KW-1185">Reference proteome</keyword>
<keyword evidence="6" id="KW-0131">Cell cycle</keyword>
<dbReference type="Gene3D" id="6.10.250.790">
    <property type="match status" value="1"/>
</dbReference>
<dbReference type="Proteomes" id="UP000180254">
    <property type="component" value="Unassembled WGS sequence"/>
</dbReference>
<dbReference type="GO" id="GO:0000921">
    <property type="term" value="P:septin ring assembly"/>
    <property type="evidence" value="ECO:0007669"/>
    <property type="project" value="TreeGrafter"/>
</dbReference>
<keyword evidence="3" id="KW-0963">Cytoplasm</keyword>
<reference evidence="11 12" key="1">
    <citation type="submission" date="2016-09" db="EMBL/GenBank/DDBJ databases">
        <title>Genome sequence of Eubacterium angustum.</title>
        <authorList>
            <person name="Poehlein A."/>
            <person name="Daniel R."/>
        </authorList>
    </citation>
    <scope>NUCLEOTIDE SEQUENCE [LARGE SCALE GENOMIC DNA]</scope>
    <source>
        <strain evidence="11 12">DSM 1989</strain>
    </source>
</reference>
<comment type="subunit">
    <text evidence="8">Homodimer. Interacts with FtsZ.</text>
</comment>
<dbReference type="GO" id="GO:0005829">
    <property type="term" value="C:cytosol"/>
    <property type="evidence" value="ECO:0007669"/>
    <property type="project" value="TreeGrafter"/>
</dbReference>